<evidence type="ECO:0000256" key="7">
    <source>
        <dbReference type="ARBA" id="ARBA00022771"/>
    </source>
</evidence>
<evidence type="ECO:0000256" key="6">
    <source>
        <dbReference type="ARBA" id="ARBA00022723"/>
    </source>
</evidence>
<dbReference type="GO" id="GO:0008270">
    <property type="term" value="F:zinc ion binding"/>
    <property type="evidence" value="ECO:0007669"/>
    <property type="project" value="UniProtKB-UniRule"/>
</dbReference>
<dbReference type="PANTHER" id="PTHR13417">
    <property type="entry name" value="E3 UBIQUITIN-PROTEIN LIGASE RNF146"/>
    <property type="match status" value="1"/>
</dbReference>
<dbReference type="RefSeq" id="XP_028029936.1">
    <property type="nucleotide sequence ID" value="XM_028174135.1"/>
</dbReference>
<dbReference type="CTD" id="81847"/>
<evidence type="ECO:0000313" key="14">
    <source>
        <dbReference type="Proteomes" id="UP000504629"/>
    </source>
</evidence>
<dbReference type="InterPro" id="IPR013083">
    <property type="entry name" value="Znf_RING/FYVE/PHD"/>
</dbReference>
<dbReference type="SUPFAM" id="SSF117839">
    <property type="entry name" value="WWE domain"/>
    <property type="match status" value="1"/>
</dbReference>
<dbReference type="UniPathway" id="UPA00143"/>
<dbReference type="GO" id="GO:0006511">
    <property type="term" value="P:ubiquitin-dependent protein catabolic process"/>
    <property type="evidence" value="ECO:0007669"/>
    <property type="project" value="UniProtKB-UniRule"/>
</dbReference>
<comment type="PTM">
    <text evidence="11">Ubiquitinated; autoubiquitinated.</text>
</comment>
<dbReference type="PROSITE" id="PS50918">
    <property type="entry name" value="WWE"/>
    <property type="match status" value="1"/>
</dbReference>
<comment type="pathway">
    <text evidence="11">Protein modification; protein ubiquitination.</text>
</comment>
<dbReference type="InterPro" id="IPR033509">
    <property type="entry name" value="RNF146"/>
</dbReference>
<gene>
    <name evidence="15" type="primary">LOC114242841</name>
</gene>
<evidence type="ECO:0000256" key="1">
    <source>
        <dbReference type="ARBA" id="ARBA00000900"/>
    </source>
</evidence>
<dbReference type="Pfam" id="PF00097">
    <property type="entry name" value="zf-C3HC4"/>
    <property type="match status" value="1"/>
</dbReference>
<feature type="domain" description="WWE" evidence="13">
    <location>
        <begin position="61"/>
        <end position="138"/>
    </location>
</feature>
<dbReference type="InterPro" id="IPR018957">
    <property type="entry name" value="Znf_C3HC4_RING-type"/>
</dbReference>
<reference evidence="15" key="1">
    <citation type="submission" date="2025-08" db="UniProtKB">
        <authorList>
            <consortium name="RefSeq"/>
        </authorList>
    </citation>
    <scope>IDENTIFICATION</scope>
    <source>
        <tissue evidence="15">Silk gland</tissue>
    </source>
</reference>
<keyword evidence="9 11" id="KW-0862">Zinc</keyword>
<keyword evidence="6 11" id="KW-0479">Metal-binding</keyword>
<dbReference type="KEGG" id="bman:114242841"/>
<feature type="domain" description="RING-type" evidence="12">
    <location>
        <begin position="5"/>
        <end position="43"/>
    </location>
</feature>
<dbReference type="SMART" id="SM00678">
    <property type="entry name" value="WWE"/>
    <property type="match status" value="1"/>
</dbReference>
<dbReference type="AlphaFoldDB" id="A0A6J2JK37"/>
<accession>A0A6J2JK37</accession>
<evidence type="ECO:0000259" key="12">
    <source>
        <dbReference type="PROSITE" id="PS50089"/>
    </source>
</evidence>
<proteinExistence type="predicted"/>
<dbReference type="InterPro" id="IPR018123">
    <property type="entry name" value="WWE-dom_subgr"/>
</dbReference>
<dbReference type="Pfam" id="PF02825">
    <property type="entry name" value="WWE"/>
    <property type="match status" value="1"/>
</dbReference>
<evidence type="ECO:0000256" key="9">
    <source>
        <dbReference type="ARBA" id="ARBA00022833"/>
    </source>
</evidence>
<dbReference type="InterPro" id="IPR001841">
    <property type="entry name" value="Znf_RING"/>
</dbReference>
<dbReference type="OrthoDB" id="10065815at2759"/>
<evidence type="ECO:0000256" key="5">
    <source>
        <dbReference type="ARBA" id="ARBA00022687"/>
    </source>
</evidence>
<dbReference type="InterPro" id="IPR017907">
    <property type="entry name" value="Znf_RING_CS"/>
</dbReference>
<keyword evidence="7 10" id="KW-0863">Zinc-finger</keyword>
<dbReference type="PANTHER" id="PTHR13417:SF2">
    <property type="entry name" value="E3 UBIQUITIN-PROTEIN LIGASE RNF146"/>
    <property type="match status" value="1"/>
</dbReference>
<dbReference type="GO" id="GO:0005634">
    <property type="term" value="C:nucleus"/>
    <property type="evidence" value="ECO:0007669"/>
    <property type="project" value="TreeGrafter"/>
</dbReference>
<protein>
    <recommendedName>
        <fullName evidence="11">E3 ubiquitin-protein ligase</fullName>
        <ecNumber evidence="11">2.3.2.27</ecNumber>
    </recommendedName>
</protein>
<dbReference type="PROSITE" id="PS00518">
    <property type="entry name" value="ZF_RING_1"/>
    <property type="match status" value="1"/>
</dbReference>
<keyword evidence="3 11" id="KW-0963">Cytoplasm</keyword>
<dbReference type="GO" id="GO:0061630">
    <property type="term" value="F:ubiquitin protein ligase activity"/>
    <property type="evidence" value="ECO:0007669"/>
    <property type="project" value="UniProtKB-UniRule"/>
</dbReference>
<dbReference type="InterPro" id="IPR044110">
    <property type="entry name" value="RING-HC_RNF146"/>
</dbReference>
<comment type="domain">
    <text evidence="11">The WWE domain mediates non-covalent poly(ADP-ribose)-binding.</text>
</comment>
<dbReference type="InterPro" id="IPR037197">
    <property type="entry name" value="WWE_dom_sf"/>
</dbReference>
<comment type="function">
    <text evidence="11">E3 ubiquitin-protein ligase that specifically binds poly-ADP-ribosylated proteins and mediates their ubiquitination and subsequent degradation.</text>
</comment>
<dbReference type="GO" id="GO:0005829">
    <property type="term" value="C:cytosol"/>
    <property type="evidence" value="ECO:0007669"/>
    <property type="project" value="UniProtKB-SubCell"/>
</dbReference>
<evidence type="ECO:0000256" key="10">
    <source>
        <dbReference type="PROSITE-ProRule" id="PRU00175"/>
    </source>
</evidence>
<keyword evidence="5" id="KW-0879">Wnt signaling pathway</keyword>
<evidence type="ECO:0000256" key="11">
    <source>
        <dbReference type="RuleBase" id="RU367115"/>
    </source>
</evidence>
<comment type="subcellular location">
    <subcellularLocation>
        <location evidence="2 11">Cytoplasm</location>
        <location evidence="2 11">Cytosol</location>
    </subcellularLocation>
</comment>
<evidence type="ECO:0000313" key="15">
    <source>
        <dbReference type="RefSeq" id="XP_028029936.1"/>
    </source>
</evidence>
<evidence type="ECO:0000256" key="4">
    <source>
        <dbReference type="ARBA" id="ARBA00022679"/>
    </source>
</evidence>
<dbReference type="SUPFAM" id="SSF57850">
    <property type="entry name" value="RING/U-box"/>
    <property type="match status" value="1"/>
</dbReference>
<dbReference type="Gene3D" id="3.30.40.10">
    <property type="entry name" value="Zinc/RING finger domain, C3HC4 (zinc finger)"/>
    <property type="match status" value="1"/>
</dbReference>
<evidence type="ECO:0000256" key="2">
    <source>
        <dbReference type="ARBA" id="ARBA00004514"/>
    </source>
</evidence>
<comment type="catalytic activity">
    <reaction evidence="1 11">
        <text>S-ubiquitinyl-[E2 ubiquitin-conjugating enzyme]-L-cysteine + [acceptor protein]-L-lysine = [E2 ubiquitin-conjugating enzyme]-L-cysteine + N(6)-ubiquitinyl-[acceptor protein]-L-lysine.</text>
        <dbReference type="EC" id="2.3.2.27"/>
    </reaction>
</comment>
<dbReference type="CDD" id="cd16546">
    <property type="entry name" value="RING-HC_RNF146"/>
    <property type="match status" value="1"/>
</dbReference>
<dbReference type="GO" id="GO:0072572">
    <property type="term" value="F:poly-ADP-D-ribose binding"/>
    <property type="evidence" value="ECO:0007669"/>
    <property type="project" value="UniProtKB-UniRule"/>
</dbReference>
<organism evidence="14 15">
    <name type="scientific">Bombyx mandarina</name>
    <name type="common">Wild silk moth</name>
    <name type="synonym">Wild silkworm</name>
    <dbReference type="NCBI Taxonomy" id="7092"/>
    <lineage>
        <taxon>Eukaryota</taxon>
        <taxon>Metazoa</taxon>
        <taxon>Ecdysozoa</taxon>
        <taxon>Arthropoda</taxon>
        <taxon>Hexapoda</taxon>
        <taxon>Insecta</taxon>
        <taxon>Pterygota</taxon>
        <taxon>Neoptera</taxon>
        <taxon>Endopterygota</taxon>
        <taxon>Lepidoptera</taxon>
        <taxon>Glossata</taxon>
        <taxon>Ditrysia</taxon>
        <taxon>Bombycoidea</taxon>
        <taxon>Bombycidae</taxon>
        <taxon>Bombycinae</taxon>
        <taxon>Bombyx</taxon>
    </lineage>
</organism>
<name>A0A6J2JK37_BOMMA</name>
<evidence type="ECO:0000256" key="8">
    <source>
        <dbReference type="ARBA" id="ARBA00022786"/>
    </source>
</evidence>
<evidence type="ECO:0000259" key="13">
    <source>
        <dbReference type="PROSITE" id="PS50918"/>
    </source>
</evidence>
<sequence>MEYDCAVCLQKCQHPTKLSCGHVFCFLCVKGVAHQSRKCAMCRTEIPLDYFENPVLLDKSNLQYAANVDGVEGFQWYYEGRNGWWKYDERSNSELENAFNNGESECTLLLAGTLYIVDFQAMTQFRRSDHTRRRRVQRDTPRLPAKGIAGIRTNINQVPIEIKDETEDNVNENHDNAETEIIITDNVQNSNGSEHILNQNVSSVQSEDIDDVVSRISTLDLNNADSNGLIDES</sequence>
<keyword evidence="4 11" id="KW-0808">Transferase</keyword>
<keyword evidence="8 11" id="KW-0833">Ubl conjugation pathway</keyword>
<keyword evidence="14" id="KW-1185">Reference proteome</keyword>
<dbReference type="GeneID" id="114242841"/>
<dbReference type="GO" id="GO:0051865">
    <property type="term" value="P:protein autoubiquitination"/>
    <property type="evidence" value="ECO:0007669"/>
    <property type="project" value="UniProtKB-UniRule"/>
</dbReference>
<dbReference type="SMART" id="SM00184">
    <property type="entry name" value="RING"/>
    <property type="match status" value="1"/>
</dbReference>
<dbReference type="EC" id="2.3.2.27" evidence="11"/>
<evidence type="ECO:0000256" key="3">
    <source>
        <dbReference type="ARBA" id="ARBA00022490"/>
    </source>
</evidence>
<dbReference type="Proteomes" id="UP000504629">
    <property type="component" value="Unplaced"/>
</dbReference>
<dbReference type="GO" id="GO:0016055">
    <property type="term" value="P:Wnt signaling pathway"/>
    <property type="evidence" value="ECO:0007669"/>
    <property type="project" value="UniProtKB-KW"/>
</dbReference>
<dbReference type="PROSITE" id="PS50089">
    <property type="entry name" value="ZF_RING_2"/>
    <property type="match status" value="1"/>
</dbReference>
<dbReference type="Gene3D" id="3.30.720.50">
    <property type="match status" value="1"/>
</dbReference>
<dbReference type="InterPro" id="IPR004170">
    <property type="entry name" value="WWE_dom"/>
</dbReference>